<dbReference type="SMART" id="SM00228">
    <property type="entry name" value="PDZ"/>
    <property type="match status" value="1"/>
</dbReference>
<dbReference type="EMBL" id="RXIF01000012">
    <property type="protein sequence ID" value="RZN63845.1"/>
    <property type="molecule type" value="Genomic_DNA"/>
</dbReference>
<evidence type="ECO:0000313" key="7">
    <source>
        <dbReference type="EMBL" id="RZN63845.1"/>
    </source>
</evidence>
<keyword evidence="2 5" id="KW-0812">Transmembrane</keyword>
<feature type="transmembrane region" description="Helical" evidence="5">
    <location>
        <begin position="63"/>
        <end position="91"/>
    </location>
</feature>
<feature type="domain" description="PDZ" evidence="6">
    <location>
        <begin position="223"/>
        <end position="293"/>
    </location>
</feature>
<dbReference type="InterPro" id="IPR008915">
    <property type="entry name" value="Peptidase_M50"/>
</dbReference>
<comment type="subcellular location">
    <subcellularLocation>
        <location evidence="1">Endomembrane system</location>
        <topology evidence="1">Multi-pass membrane protein</topology>
    </subcellularLocation>
</comment>
<dbReference type="PRINTS" id="PR01000">
    <property type="entry name" value="SREBPS2PTASE"/>
</dbReference>
<feature type="transmembrane region" description="Helical" evidence="5">
    <location>
        <begin position="423"/>
        <end position="441"/>
    </location>
</feature>
<protein>
    <recommendedName>
        <fullName evidence="6">PDZ domain-containing protein</fullName>
    </recommendedName>
</protein>
<dbReference type="Proteomes" id="UP000317158">
    <property type="component" value="Unassembled WGS sequence"/>
</dbReference>
<dbReference type="InterPro" id="IPR036034">
    <property type="entry name" value="PDZ_sf"/>
</dbReference>
<comment type="caution">
    <text evidence="7">The sequence shown here is derived from an EMBL/GenBank/DDBJ whole genome shotgun (WGS) entry which is preliminary data.</text>
</comment>
<keyword evidence="3 5" id="KW-1133">Transmembrane helix</keyword>
<sequence>MSTTSKIILIVLFIFIIRWIVIYLLDRKGFLERHNIVAIGPILMFKTYKGQNFLRKIAQPKRFWRGFASIGIPIVFIAMIFMFILFMRVILITFTQPPPPPNSLTSPRNILLIPGLNTYIPLVEGIIGLIITLVVHEFAHAILAKVEDIKVKSLALLTVIIPIGAATEIDEDELFGKSDKEINEEKEVKPKKVAKSGERIRILSAGVISNFFIALIAFLLFFGPVLGSIAPINEGVAVSYTMEGFPAANAGIDNGEIIKSINGQEIKTINDFFVYMDSTAPGDTITIVTDKGEYNIVLAEGYPGLLVYDIGGSLNSIKNLPKTLGTLDGWLALYGLPLLYMGFLNNLATFYVPVGLASIFGSGFFWIAKILLWIGWINLVAGLFNSLPATPLDGGYILREALFKTFSKITKNKEWAGRMSHTVVNFLGILVFISILSAILWQSWGYIY</sequence>
<dbReference type="GO" id="GO:0005737">
    <property type="term" value="C:cytoplasm"/>
    <property type="evidence" value="ECO:0007669"/>
    <property type="project" value="TreeGrafter"/>
</dbReference>
<feature type="transmembrane region" description="Helical" evidence="5">
    <location>
        <begin position="200"/>
        <end position="222"/>
    </location>
</feature>
<evidence type="ECO:0000259" key="6">
    <source>
        <dbReference type="SMART" id="SM00228"/>
    </source>
</evidence>
<organism evidence="7 8">
    <name type="scientific">Methanoliparum thermophilum</name>
    <dbReference type="NCBI Taxonomy" id="2491083"/>
    <lineage>
        <taxon>Archaea</taxon>
        <taxon>Methanobacteriati</taxon>
        <taxon>Methanobacteriota</taxon>
        <taxon>Candidatus Methanoliparia</taxon>
        <taxon>Candidatus Methanoliparales</taxon>
        <taxon>Candidatus Methanoliparaceae</taxon>
        <taxon>Candidatus Methanoliparum</taxon>
    </lineage>
</organism>
<dbReference type="GO" id="GO:0004222">
    <property type="term" value="F:metalloendopeptidase activity"/>
    <property type="evidence" value="ECO:0007669"/>
    <property type="project" value="InterPro"/>
</dbReference>
<accession>A0A520KQK0</accession>
<evidence type="ECO:0000256" key="5">
    <source>
        <dbReference type="SAM" id="Phobius"/>
    </source>
</evidence>
<dbReference type="CDD" id="cd06159">
    <property type="entry name" value="S2P-M50_PDZ_Arch"/>
    <property type="match status" value="1"/>
</dbReference>
<proteinExistence type="predicted"/>
<dbReference type="Gene3D" id="2.30.42.10">
    <property type="match status" value="1"/>
</dbReference>
<reference evidence="7 8" key="1">
    <citation type="journal article" date="2019" name="Nat. Microbiol.">
        <title>Wide diversity of methane and short-chain alkane metabolisms in uncultured archaea.</title>
        <authorList>
            <person name="Borrel G."/>
            <person name="Adam P.S."/>
            <person name="McKay L.J."/>
            <person name="Chen L.X."/>
            <person name="Sierra-Garcia I.N."/>
            <person name="Sieber C.M."/>
            <person name="Letourneur Q."/>
            <person name="Ghozlane A."/>
            <person name="Andersen G.L."/>
            <person name="Li W.J."/>
            <person name="Hallam S.J."/>
            <person name="Muyzer G."/>
            <person name="de Oliveira V.M."/>
            <person name="Inskeep W.P."/>
            <person name="Banfield J.F."/>
            <person name="Gribaldo S."/>
        </authorList>
    </citation>
    <scope>NUCLEOTIDE SEQUENCE [LARGE SCALE GENOMIC DNA]</scope>
    <source>
        <strain evidence="7">NM1a</strain>
    </source>
</reference>
<feature type="transmembrane region" description="Helical" evidence="5">
    <location>
        <begin position="6"/>
        <end position="25"/>
    </location>
</feature>
<name>A0A520KQK0_METT2</name>
<dbReference type="PANTHER" id="PTHR13325:SF3">
    <property type="entry name" value="MEMBRANE-BOUND TRANSCRIPTION FACTOR SITE-2 PROTEASE"/>
    <property type="match status" value="1"/>
</dbReference>
<feature type="transmembrane region" description="Helical" evidence="5">
    <location>
        <begin position="111"/>
        <end position="135"/>
    </location>
</feature>
<feature type="transmembrane region" description="Helical" evidence="5">
    <location>
        <begin position="331"/>
        <end position="352"/>
    </location>
</feature>
<dbReference type="SUPFAM" id="SSF50156">
    <property type="entry name" value="PDZ domain-like"/>
    <property type="match status" value="1"/>
</dbReference>
<dbReference type="InterPro" id="IPR001193">
    <property type="entry name" value="MBTPS2"/>
</dbReference>
<feature type="transmembrane region" description="Helical" evidence="5">
    <location>
        <begin position="364"/>
        <end position="384"/>
    </location>
</feature>
<evidence type="ECO:0000256" key="4">
    <source>
        <dbReference type="ARBA" id="ARBA00023136"/>
    </source>
</evidence>
<gene>
    <name evidence="7" type="ORF">EF806_06320</name>
</gene>
<dbReference type="GO" id="GO:0016020">
    <property type="term" value="C:membrane"/>
    <property type="evidence" value="ECO:0007669"/>
    <property type="project" value="InterPro"/>
</dbReference>
<dbReference type="AlphaFoldDB" id="A0A520KQK0"/>
<evidence type="ECO:0000313" key="8">
    <source>
        <dbReference type="Proteomes" id="UP000317158"/>
    </source>
</evidence>
<keyword evidence="4 5" id="KW-0472">Membrane</keyword>
<dbReference type="GO" id="GO:0031293">
    <property type="term" value="P:membrane protein intracellular domain proteolysis"/>
    <property type="evidence" value="ECO:0007669"/>
    <property type="project" value="TreeGrafter"/>
</dbReference>
<dbReference type="Pfam" id="PF02163">
    <property type="entry name" value="Peptidase_M50"/>
    <property type="match status" value="1"/>
</dbReference>
<dbReference type="PANTHER" id="PTHR13325">
    <property type="entry name" value="PROTEASE M50 MEMBRANE-BOUND TRANSCRIPTION FACTOR SITE 2 PROTEASE"/>
    <property type="match status" value="1"/>
</dbReference>
<evidence type="ECO:0000256" key="1">
    <source>
        <dbReference type="ARBA" id="ARBA00004127"/>
    </source>
</evidence>
<evidence type="ECO:0000256" key="3">
    <source>
        <dbReference type="ARBA" id="ARBA00022989"/>
    </source>
</evidence>
<dbReference type="InterPro" id="IPR001478">
    <property type="entry name" value="PDZ"/>
</dbReference>
<dbReference type="GO" id="GO:0012505">
    <property type="term" value="C:endomembrane system"/>
    <property type="evidence" value="ECO:0007669"/>
    <property type="project" value="UniProtKB-SubCell"/>
</dbReference>
<evidence type="ECO:0000256" key="2">
    <source>
        <dbReference type="ARBA" id="ARBA00022692"/>
    </source>
</evidence>